<evidence type="ECO:0000313" key="3">
    <source>
        <dbReference type="Proteomes" id="UP001215280"/>
    </source>
</evidence>
<dbReference type="Proteomes" id="UP001215280">
    <property type="component" value="Unassembled WGS sequence"/>
</dbReference>
<evidence type="ECO:0000313" key="2">
    <source>
        <dbReference type="EMBL" id="KAJ7732065.1"/>
    </source>
</evidence>
<feature type="region of interest" description="Disordered" evidence="1">
    <location>
        <begin position="113"/>
        <end position="138"/>
    </location>
</feature>
<name>A0AAD7MT52_9AGAR</name>
<sequence length="138" mass="14937">MWRAPAAGVTKEVILLEAMYFAPEVPNLLDFHVKECGCETSGVGCMICGNPLGSLITPCARHEGSTPAALRYTFLPTAVSPLLPLPPSPERREALIYNTARITAELGRGVLYESVEPQPPRQRRSTCMSTGGRAPRSI</sequence>
<organism evidence="2 3">
    <name type="scientific">Mycena maculata</name>
    <dbReference type="NCBI Taxonomy" id="230809"/>
    <lineage>
        <taxon>Eukaryota</taxon>
        <taxon>Fungi</taxon>
        <taxon>Dikarya</taxon>
        <taxon>Basidiomycota</taxon>
        <taxon>Agaricomycotina</taxon>
        <taxon>Agaricomycetes</taxon>
        <taxon>Agaricomycetidae</taxon>
        <taxon>Agaricales</taxon>
        <taxon>Marasmiineae</taxon>
        <taxon>Mycenaceae</taxon>
        <taxon>Mycena</taxon>
    </lineage>
</organism>
<protein>
    <submittedName>
        <fullName evidence="2">Uncharacterized protein</fullName>
    </submittedName>
</protein>
<dbReference type="AlphaFoldDB" id="A0AAD7MT52"/>
<gene>
    <name evidence="2" type="ORF">DFH07DRAFT_968547</name>
</gene>
<reference evidence="2" key="1">
    <citation type="submission" date="2023-03" db="EMBL/GenBank/DDBJ databases">
        <title>Massive genome expansion in bonnet fungi (Mycena s.s.) driven by repeated elements and novel gene families across ecological guilds.</title>
        <authorList>
            <consortium name="Lawrence Berkeley National Laboratory"/>
            <person name="Harder C.B."/>
            <person name="Miyauchi S."/>
            <person name="Viragh M."/>
            <person name="Kuo A."/>
            <person name="Thoen E."/>
            <person name="Andreopoulos B."/>
            <person name="Lu D."/>
            <person name="Skrede I."/>
            <person name="Drula E."/>
            <person name="Henrissat B."/>
            <person name="Morin E."/>
            <person name="Kohler A."/>
            <person name="Barry K."/>
            <person name="LaButti K."/>
            <person name="Morin E."/>
            <person name="Salamov A."/>
            <person name="Lipzen A."/>
            <person name="Mereny Z."/>
            <person name="Hegedus B."/>
            <person name="Baldrian P."/>
            <person name="Stursova M."/>
            <person name="Weitz H."/>
            <person name="Taylor A."/>
            <person name="Grigoriev I.V."/>
            <person name="Nagy L.G."/>
            <person name="Martin F."/>
            <person name="Kauserud H."/>
        </authorList>
    </citation>
    <scope>NUCLEOTIDE SEQUENCE</scope>
    <source>
        <strain evidence="2">CBHHK188m</strain>
    </source>
</reference>
<comment type="caution">
    <text evidence="2">The sequence shown here is derived from an EMBL/GenBank/DDBJ whole genome shotgun (WGS) entry which is preliminary data.</text>
</comment>
<accession>A0AAD7MT52</accession>
<dbReference type="EMBL" id="JARJLG010000178">
    <property type="protein sequence ID" value="KAJ7732065.1"/>
    <property type="molecule type" value="Genomic_DNA"/>
</dbReference>
<proteinExistence type="predicted"/>
<evidence type="ECO:0000256" key="1">
    <source>
        <dbReference type="SAM" id="MobiDB-lite"/>
    </source>
</evidence>
<keyword evidence="3" id="KW-1185">Reference proteome</keyword>